<dbReference type="InterPro" id="IPR014720">
    <property type="entry name" value="dsRBD_dom"/>
</dbReference>
<feature type="domain" description="RNase III" evidence="8">
    <location>
        <begin position="31"/>
        <end position="147"/>
    </location>
</feature>
<evidence type="ECO:0000256" key="3">
    <source>
        <dbReference type="ARBA" id="ARBA00022801"/>
    </source>
</evidence>
<dbReference type="Gene3D" id="3.30.160.20">
    <property type="match status" value="1"/>
</dbReference>
<dbReference type="GO" id="GO:0006369">
    <property type="term" value="P:termination of RNA polymerase II transcription"/>
    <property type="evidence" value="ECO:0007669"/>
    <property type="project" value="TreeGrafter"/>
</dbReference>
<accession>A0A8H5BDJ8</accession>
<keyword evidence="2" id="KW-0255">Endonuclease</keyword>
<comment type="caution">
    <text evidence="9">The sequence shown here is derived from an EMBL/GenBank/DDBJ whole genome shotgun (WGS) entry which is preliminary data.</text>
</comment>
<name>A0A8H5BDJ8_9AGAR</name>
<dbReference type="SUPFAM" id="SSF54768">
    <property type="entry name" value="dsRNA-binding domain-like"/>
    <property type="match status" value="1"/>
</dbReference>
<keyword evidence="3" id="KW-0378">Hydrolase</keyword>
<keyword evidence="1" id="KW-0540">Nuclease</keyword>
<gene>
    <name evidence="9" type="ORF">D9619_000729</name>
</gene>
<dbReference type="GO" id="GO:0034475">
    <property type="term" value="P:U4 snRNA 3'-end processing"/>
    <property type="evidence" value="ECO:0007669"/>
    <property type="project" value="TreeGrafter"/>
</dbReference>
<evidence type="ECO:0000256" key="5">
    <source>
        <dbReference type="PROSITE-ProRule" id="PRU00266"/>
    </source>
</evidence>
<evidence type="ECO:0000313" key="9">
    <source>
        <dbReference type="EMBL" id="KAF5320911.1"/>
    </source>
</evidence>
<dbReference type="Pfam" id="PF14622">
    <property type="entry name" value="Ribonucleas_3_3"/>
    <property type="match status" value="1"/>
</dbReference>
<dbReference type="PROSITE" id="PS50142">
    <property type="entry name" value="RNASE_3_2"/>
    <property type="match status" value="1"/>
</dbReference>
<dbReference type="Gene3D" id="1.10.1520.10">
    <property type="entry name" value="Ribonuclease III domain"/>
    <property type="match status" value="1"/>
</dbReference>
<dbReference type="AlphaFoldDB" id="A0A8H5BDJ8"/>
<dbReference type="OrthoDB" id="2392202at2759"/>
<feature type="region of interest" description="Disordered" evidence="6">
    <location>
        <begin position="257"/>
        <end position="290"/>
    </location>
</feature>
<evidence type="ECO:0000259" key="8">
    <source>
        <dbReference type="PROSITE" id="PS50142"/>
    </source>
</evidence>
<dbReference type="SMART" id="SM00535">
    <property type="entry name" value="RIBOc"/>
    <property type="match status" value="1"/>
</dbReference>
<proteinExistence type="predicted"/>
<evidence type="ECO:0000256" key="4">
    <source>
        <dbReference type="ARBA" id="ARBA00022884"/>
    </source>
</evidence>
<dbReference type="PANTHER" id="PTHR11207:SF0">
    <property type="entry name" value="RIBONUCLEASE 3"/>
    <property type="match status" value="1"/>
</dbReference>
<feature type="compositionally biased region" description="Low complexity" evidence="6">
    <location>
        <begin position="257"/>
        <end position="275"/>
    </location>
</feature>
<dbReference type="EMBL" id="JAACJJ010000028">
    <property type="protein sequence ID" value="KAF5320911.1"/>
    <property type="molecule type" value="Genomic_DNA"/>
</dbReference>
<keyword evidence="10" id="KW-1185">Reference proteome</keyword>
<dbReference type="Proteomes" id="UP000567179">
    <property type="component" value="Unassembled WGS sequence"/>
</dbReference>
<dbReference type="GO" id="GO:0006364">
    <property type="term" value="P:rRNA processing"/>
    <property type="evidence" value="ECO:0007669"/>
    <property type="project" value="TreeGrafter"/>
</dbReference>
<feature type="domain" description="DRBM" evidence="7">
    <location>
        <begin position="308"/>
        <end position="364"/>
    </location>
</feature>
<dbReference type="InterPro" id="IPR000999">
    <property type="entry name" value="RNase_III_dom"/>
</dbReference>
<evidence type="ECO:0000256" key="2">
    <source>
        <dbReference type="ARBA" id="ARBA00022759"/>
    </source>
</evidence>
<protein>
    <recommendedName>
        <fullName evidence="11">RNase III domain-containing protein</fullName>
    </recommendedName>
</protein>
<organism evidence="9 10">
    <name type="scientific">Psilocybe cf. subviscida</name>
    <dbReference type="NCBI Taxonomy" id="2480587"/>
    <lineage>
        <taxon>Eukaryota</taxon>
        <taxon>Fungi</taxon>
        <taxon>Dikarya</taxon>
        <taxon>Basidiomycota</taxon>
        <taxon>Agaricomycotina</taxon>
        <taxon>Agaricomycetes</taxon>
        <taxon>Agaricomycetidae</taxon>
        <taxon>Agaricales</taxon>
        <taxon>Agaricineae</taxon>
        <taxon>Strophariaceae</taxon>
        <taxon>Psilocybe</taxon>
    </lineage>
</organism>
<keyword evidence="4 5" id="KW-0694">RNA-binding</keyword>
<evidence type="ECO:0000256" key="6">
    <source>
        <dbReference type="SAM" id="MobiDB-lite"/>
    </source>
</evidence>
<dbReference type="SUPFAM" id="SSF69065">
    <property type="entry name" value="RNase III domain-like"/>
    <property type="match status" value="1"/>
</dbReference>
<sequence>MPSVQLNPYFGKRGQLFPPLPEIESPVIRLQVFTHRSFYARPIHVFEDTPDDPSPDNERLEHLGDTVLGLAITTLLTEKYPFLRVGPATKVRAMMVANSNLAEISVKYKLPEHLRLHPAQAITLKASPNIQADVFESYVGGVYLDQGVQAVQAWVNKLFAPYAASAYEIARQQHSLLPLPPSAHLLAKGVTTGIFCNPSYSISSPPPHPEPRDLANMPTIGHLALFNQQIQRTNRQVEWIYSDGTEVMVADDDDANTNAATAADDGDSGSVATSDSDGKSSDTMSESDLLKGRTLDGAPAFKKRKSAYTAVALPREVLTKGSKATPVWYVKVMVDGEYYGRGRGISKKAARNEAAKEGLKALGIEVCYVRRRSRPVIFSADLG</sequence>
<evidence type="ECO:0000256" key="1">
    <source>
        <dbReference type="ARBA" id="ARBA00022722"/>
    </source>
</evidence>
<dbReference type="Pfam" id="PF00035">
    <property type="entry name" value="dsrm"/>
    <property type="match status" value="1"/>
</dbReference>
<evidence type="ECO:0000259" key="7">
    <source>
        <dbReference type="PROSITE" id="PS50137"/>
    </source>
</evidence>
<reference evidence="9 10" key="1">
    <citation type="journal article" date="2020" name="ISME J.">
        <title>Uncovering the hidden diversity of litter-decomposition mechanisms in mushroom-forming fungi.</title>
        <authorList>
            <person name="Floudas D."/>
            <person name="Bentzer J."/>
            <person name="Ahren D."/>
            <person name="Johansson T."/>
            <person name="Persson P."/>
            <person name="Tunlid A."/>
        </authorList>
    </citation>
    <scope>NUCLEOTIDE SEQUENCE [LARGE SCALE GENOMIC DNA]</scope>
    <source>
        <strain evidence="9 10">CBS 101986</strain>
    </source>
</reference>
<evidence type="ECO:0000313" key="10">
    <source>
        <dbReference type="Proteomes" id="UP000567179"/>
    </source>
</evidence>
<dbReference type="CDD" id="cd00593">
    <property type="entry name" value="RIBOc"/>
    <property type="match status" value="1"/>
</dbReference>
<dbReference type="PANTHER" id="PTHR11207">
    <property type="entry name" value="RIBONUCLEASE III"/>
    <property type="match status" value="1"/>
</dbReference>
<dbReference type="PROSITE" id="PS50137">
    <property type="entry name" value="DS_RBD"/>
    <property type="match status" value="1"/>
</dbReference>
<dbReference type="InterPro" id="IPR036389">
    <property type="entry name" value="RNase_III_sf"/>
</dbReference>
<evidence type="ECO:0008006" key="11">
    <source>
        <dbReference type="Google" id="ProtNLM"/>
    </source>
</evidence>
<dbReference type="GO" id="GO:0004525">
    <property type="term" value="F:ribonuclease III activity"/>
    <property type="evidence" value="ECO:0007669"/>
    <property type="project" value="InterPro"/>
</dbReference>
<dbReference type="GO" id="GO:0003723">
    <property type="term" value="F:RNA binding"/>
    <property type="evidence" value="ECO:0007669"/>
    <property type="project" value="UniProtKB-UniRule"/>
</dbReference>
<dbReference type="GO" id="GO:0005654">
    <property type="term" value="C:nucleoplasm"/>
    <property type="evidence" value="ECO:0007669"/>
    <property type="project" value="TreeGrafter"/>
</dbReference>